<dbReference type="Gene3D" id="3.80.10.10">
    <property type="entry name" value="Ribonuclease Inhibitor"/>
    <property type="match status" value="1"/>
</dbReference>
<dbReference type="Gene3D" id="1.20.1280.50">
    <property type="match status" value="1"/>
</dbReference>
<dbReference type="InterPro" id="IPR006553">
    <property type="entry name" value="Leu-rich_rpt_Cys-con_subtyp"/>
</dbReference>
<dbReference type="SMART" id="SM00256">
    <property type="entry name" value="FBOX"/>
    <property type="match status" value="1"/>
</dbReference>
<dbReference type="OrthoDB" id="2095648at2759"/>
<organism evidence="2 3">
    <name type="scientific">Cuscuta campestris</name>
    <dbReference type="NCBI Taxonomy" id="132261"/>
    <lineage>
        <taxon>Eukaryota</taxon>
        <taxon>Viridiplantae</taxon>
        <taxon>Streptophyta</taxon>
        <taxon>Embryophyta</taxon>
        <taxon>Tracheophyta</taxon>
        <taxon>Spermatophyta</taxon>
        <taxon>Magnoliopsida</taxon>
        <taxon>eudicotyledons</taxon>
        <taxon>Gunneridae</taxon>
        <taxon>Pentapetalae</taxon>
        <taxon>asterids</taxon>
        <taxon>lamiids</taxon>
        <taxon>Solanales</taxon>
        <taxon>Convolvulaceae</taxon>
        <taxon>Cuscuteae</taxon>
        <taxon>Cuscuta</taxon>
        <taxon>Cuscuta subgen. Grammica</taxon>
        <taxon>Cuscuta sect. Cleistogrammica</taxon>
    </lineage>
</organism>
<dbReference type="PROSITE" id="PS50181">
    <property type="entry name" value="FBOX"/>
    <property type="match status" value="1"/>
</dbReference>
<dbReference type="SUPFAM" id="SSF52047">
    <property type="entry name" value="RNI-like"/>
    <property type="match status" value="1"/>
</dbReference>
<dbReference type="AlphaFoldDB" id="A0A484LPM3"/>
<dbReference type="PANTHER" id="PTHR38926:SF82">
    <property type="entry name" value="F-BOX DOMAIN-CONTAINING PROTEIN"/>
    <property type="match status" value="1"/>
</dbReference>
<dbReference type="InterPro" id="IPR001810">
    <property type="entry name" value="F-box_dom"/>
</dbReference>
<dbReference type="SMART" id="SM00367">
    <property type="entry name" value="LRR_CC"/>
    <property type="match status" value="4"/>
</dbReference>
<name>A0A484LPM3_9ASTE</name>
<dbReference type="PANTHER" id="PTHR38926">
    <property type="entry name" value="F-BOX DOMAIN CONTAINING PROTEIN, EXPRESSED"/>
    <property type="match status" value="1"/>
</dbReference>
<evidence type="ECO:0000259" key="1">
    <source>
        <dbReference type="PROSITE" id="PS50181"/>
    </source>
</evidence>
<reference evidence="2 3" key="1">
    <citation type="submission" date="2018-04" db="EMBL/GenBank/DDBJ databases">
        <authorList>
            <person name="Vogel A."/>
        </authorList>
    </citation>
    <scope>NUCLEOTIDE SEQUENCE [LARGE SCALE GENOMIC DNA]</scope>
</reference>
<feature type="domain" description="F-box" evidence="1">
    <location>
        <begin position="25"/>
        <end position="72"/>
    </location>
</feature>
<protein>
    <recommendedName>
        <fullName evidence="1">F-box domain-containing protein</fullName>
    </recommendedName>
</protein>
<dbReference type="Pfam" id="PF12937">
    <property type="entry name" value="F-box-like"/>
    <property type="match status" value="1"/>
</dbReference>
<dbReference type="EMBL" id="OOIL02001799">
    <property type="protein sequence ID" value="VFQ78462.1"/>
    <property type="molecule type" value="Genomic_DNA"/>
</dbReference>
<proteinExistence type="predicted"/>
<keyword evidence="3" id="KW-1185">Reference proteome</keyword>
<evidence type="ECO:0000313" key="3">
    <source>
        <dbReference type="Proteomes" id="UP000595140"/>
    </source>
</evidence>
<accession>A0A484LPM3</accession>
<dbReference type="CDD" id="cd22164">
    <property type="entry name" value="F-box_AtSKIP19-like"/>
    <property type="match status" value="1"/>
</dbReference>
<sequence>MNFLRFLLRGRNGASKKDQESRSGPNCFLKLPEDVICNILCRLGAYEILKNAQRVCSSWRNICKDPSMWRFVDMKHLGDDDKYLKAMCRLAVDKSKGQLTELHIDRFATDELLHYISERSSKLRCLLIRNCQGVGNDGLIAVAKKCHLLEDLHLVHIINAHNSIQAIGQSCPNLKSFTFTDCMNIYDTCNVNYVPLAIAESMTGLRHLRLVGDFMTKKGMEAILDGCPNLESLDIRRCIFVQGEIVDMIAKKIKDFKRPNDRVERCDYEAGIVNCVDTLVDHSREDYSEDYGQDYSSEESD</sequence>
<evidence type="ECO:0000313" key="2">
    <source>
        <dbReference type="EMBL" id="VFQ78462.1"/>
    </source>
</evidence>
<dbReference type="InterPro" id="IPR032675">
    <property type="entry name" value="LRR_dom_sf"/>
</dbReference>
<gene>
    <name evidence="2" type="ORF">CCAM_LOCUS20238</name>
</gene>
<dbReference type="Proteomes" id="UP000595140">
    <property type="component" value="Unassembled WGS sequence"/>
</dbReference>